<dbReference type="EMBL" id="BPLR01011667">
    <property type="protein sequence ID" value="GIY48033.1"/>
    <property type="molecule type" value="Genomic_DNA"/>
</dbReference>
<accession>A0AAV4TV07</accession>
<organism evidence="1 2">
    <name type="scientific">Caerostris extrusa</name>
    <name type="common">Bark spider</name>
    <name type="synonym">Caerostris bankana</name>
    <dbReference type="NCBI Taxonomy" id="172846"/>
    <lineage>
        <taxon>Eukaryota</taxon>
        <taxon>Metazoa</taxon>
        <taxon>Ecdysozoa</taxon>
        <taxon>Arthropoda</taxon>
        <taxon>Chelicerata</taxon>
        <taxon>Arachnida</taxon>
        <taxon>Araneae</taxon>
        <taxon>Araneomorphae</taxon>
        <taxon>Entelegynae</taxon>
        <taxon>Araneoidea</taxon>
        <taxon>Araneidae</taxon>
        <taxon>Caerostris</taxon>
    </lineage>
</organism>
<dbReference type="Proteomes" id="UP001054945">
    <property type="component" value="Unassembled WGS sequence"/>
</dbReference>
<gene>
    <name evidence="1" type="ORF">CEXT_333011</name>
</gene>
<reference evidence="1 2" key="1">
    <citation type="submission" date="2021-06" db="EMBL/GenBank/DDBJ databases">
        <title>Caerostris extrusa draft genome.</title>
        <authorList>
            <person name="Kono N."/>
            <person name="Arakawa K."/>
        </authorList>
    </citation>
    <scope>NUCLEOTIDE SEQUENCE [LARGE SCALE GENOMIC DNA]</scope>
</reference>
<sequence>MTRYKSVLTCFVSKGVVLQVAAKSTGIADGQEIEAQAADGDLTTAGEHSTFPVGTPHSLGLEAVDNAINAIAFDQRALKKREREKRKTSCERQKRRCKKAAVNTMFVKNSVGYTFNKRFFSQFSVEA</sequence>
<dbReference type="AlphaFoldDB" id="A0AAV4TV07"/>
<evidence type="ECO:0000313" key="1">
    <source>
        <dbReference type="EMBL" id="GIY48033.1"/>
    </source>
</evidence>
<comment type="caution">
    <text evidence="1">The sequence shown here is derived from an EMBL/GenBank/DDBJ whole genome shotgun (WGS) entry which is preliminary data.</text>
</comment>
<evidence type="ECO:0000313" key="2">
    <source>
        <dbReference type="Proteomes" id="UP001054945"/>
    </source>
</evidence>
<name>A0AAV4TV07_CAEEX</name>
<keyword evidence="2" id="KW-1185">Reference proteome</keyword>
<proteinExistence type="predicted"/>
<evidence type="ECO:0008006" key="3">
    <source>
        <dbReference type="Google" id="ProtNLM"/>
    </source>
</evidence>
<protein>
    <recommendedName>
        <fullName evidence="3">BZIP domain-containing protein</fullName>
    </recommendedName>
</protein>